<evidence type="ECO:0000256" key="12">
    <source>
        <dbReference type="ARBA" id="ARBA00023273"/>
    </source>
</evidence>
<evidence type="ECO:0000256" key="3">
    <source>
        <dbReference type="ARBA" id="ARBA00004245"/>
    </source>
</evidence>
<evidence type="ECO:0000256" key="8">
    <source>
        <dbReference type="ARBA" id="ARBA00022846"/>
    </source>
</evidence>
<feature type="region of interest" description="Disordered" evidence="14">
    <location>
        <begin position="617"/>
        <end position="643"/>
    </location>
</feature>
<evidence type="ECO:0000256" key="5">
    <source>
        <dbReference type="ARBA" id="ARBA00022306"/>
    </source>
</evidence>
<feature type="compositionally biased region" description="Low complexity" evidence="14">
    <location>
        <begin position="533"/>
        <end position="544"/>
    </location>
</feature>
<keyword evidence="9" id="KW-0175">Coiled coil</keyword>
<keyword evidence="11" id="KW-0206">Cytoskeleton</keyword>
<evidence type="ECO:0000256" key="1">
    <source>
        <dbReference type="ARBA" id="ARBA00002213"/>
    </source>
</evidence>
<keyword evidence="8" id="KW-0282">Flagellum</keyword>
<dbReference type="GO" id="GO:0031514">
    <property type="term" value="C:motile cilium"/>
    <property type="evidence" value="ECO:0007669"/>
    <property type="project" value="UniProtKB-SubCell"/>
</dbReference>
<dbReference type="Proteomes" id="UP000747542">
    <property type="component" value="Unassembled WGS sequence"/>
</dbReference>
<sequence length="737" mass="81363">MYADMVSYDMTERLKEVNRALIEDPTPAECDRAITVRFREVIADYQSPRDCYPSDSDDGYGDSSDLLYDAEEEDGLTSLTSEVKEILGGNVNVVDLMADLTQENGSLNHNTLMENLTNIDQEDTSGDIKSLIVTNESKVKWNDNRQEESKADVPRLQLGGHLDESQVKPAVNYLVEEDRTRSCSQVPCEKRLLKVDESGLADLETFIKENDTSDILERLSGDSLNPPEEEVKEGTMSLIEVSEGEHIDKGHSSLGDVVNEELIINERSLEADTQTNTFFQRRESNDNLEPTNLQLPAKSDADFASFEYSDDFEDFQDESERPETESKEEESPASPVAPLASPVQSKADPPEPSEVSCKTPERTHGSKSAHSSEVSGSQKQGHRSRKDQSPRKSTAASVERSKKRTDSKSPPDVSKSSALPRTKSKHVAAAPPMIKPALLSSDKLNSMKTSDSSRHRTRATTASRSGSRSVISNSSSSSSSSASSPLSSASSSSSYSSCLSTYSSTNIRGRSRTPISGPVRPTAHRSAGGPHGGSPRVPSSSPVRLPTTAAQNGLALAPTNPALVGRVGPVASGRAPPHAKVRKAASASDLHKVTEDSEDRKKQNDEVFKAWLRQKNRQATVTKKHHHAPVGGKNSPEVTERRKRAEDAFQAWLSRKREQLRLEKKLRGERRRLEDQSRYARSKTECELAYKEWCRRKREEVRTTTRSGAGVPRSQSLERPWAQEKTRKLYSAYLNGH</sequence>
<feature type="compositionally biased region" description="Polar residues" evidence="14">
    <location>
        <begin position="366"/>
        <end position="379"/>
    </location>
</feature>
<evidence type="ECO:0000256" key="4">
    <source>
        <dbReference type="ARBA" id="ARBA00005737"/>
    </source>
</evidence>
<feature type="region of interest" description="Disordered" evidence="14">
    <location>
        <begin position="700"/>
        <end position="722"/>
    </location>
</feature>
<dbReference type="PANTHER" id="PTHR14320:SF2">
    <property type="entry name" value="COILED-COIL DOMAIN-CONTAINING PROTEIN 181"/>
    <property type="match status" value="1"/>
</dbReference>
<dbReference type="EMBL" id="JAHLQT010021643">
    <property type="protein sequence ID" value="KAG7167558.1"/>
    <property type="molecule type" value="Genomic_DNA"/>
</dbReference>
<dbReference type="GO" id="GO:0008017">
    <property type="term" value="F:microtubule binding"/>
    <property type="evidence" value="ECO:0007669"/>
    <property type="project" value="InterPro"/>
</dbReference>
<feature type="compositionally biased region" description="Low complexity" evidence="14">
    <location>
        <begin position="332"/>
        <end position="342"/>
    </location>
</feature>
<evidence type="ECO:0000313" key="16">
    <source>
        <dbReference type="Proteomes" id="UP000747542"/>
    </source>
</evidence>
<evidence type="ECO:0000256" key="7">
    <source>
        <dbReference type="ARBA" id="ARBA00022701"/>
    </source>
</evidence>
<evidence type="ECO:0000256" key="10">
    <source>
        <dbReference type="ARBA" id="ARBA00023069"/>
    </source>
</evidence>
<feature type="compositionally biased region" description="Basic residues" evidence="14">
    <location>
        <begin position="617"/>
        <end position="628"/>
    </location>
</feature>
<dbReference type="GO" id="GO:0005874">
    <property type="term" value="C:microtubule"/>
    <property type="evidence" value="ECO:0007669"/>
    <property type="project" value="UniProtKB-KW"/>
</dbReference>
<evidence type="ECO:0000256" key="6">
    <source>
        <dbReference type="ARBA" id="ARBA00022490"/>
    </source>
</evidence>
<dbReference type="InterPro" id="IPR026687">
    <property type="entry name" value="CCDC181"/>
</dbReference>
<evidence type="ECO:0000256" key="11">
    <source>
        <dbReference type="ARBA" id="ARBA00023212"/>
    </source>
</evidence>
<keyword evidence="7" id="KW-0493">Microtubule</keyword>
<gene>
    <name evidence="15" type="primary">Ccdc181-L</name>
    <name evidence="15" type="ORF">Hamer_G013033</name>
</gene>
<keyword evidence="10" id="KW-0969">Cilium</keyword>
<protein>
    <recommendedName>
        <fullName evidence="5">Coiled-coil domain-containing protein 181</fullName>
    </recommendedName>
</protein>
<proteinExistence type="inferred from homology"/>
<comment type="function">
    <text evidence="1">Microtubule-binding protein that localizes to the microtubular manchette of elongating spermatids.</text>
</comment>
<evidence type="ECO:0000256" key="2">
    <source>
        <dbReference type="ARBA" id="ARBA00004230"/>
    </source>
</evidence>
<organism evidence="15 16">
    <name type="scientific">Homarus americanus</name>
    <name type="common">American lobster</name>
    <dbReference type="NCBI Taxonomy" id="6706"/>
    <lineage>
        <taxon>Eukaryota</taxon>
        <taxon>Metazoa</taxon>
        <taxon>Ecdysozoa</taxon>
        <taxon>Arthropoda</taxon>
        <taxon>Crustacea</taxon>
        <taxon>Multicrustacea</taxon>
        <taxon>Malacostraca</taxon>
        <taxon>Eumalacostraca</taxon>
        <taxon>Eucarida</taxon>
        <taxon>Decapoda</taxon>
        <taxon>Pleocyemata</taxon>
        <taxon>Astacidea</taxon>
        <taxon>Nephropoidea</taxon>
        <taxon>Nephropidae</taxon>
        <taxon>Homarus</taxon>
    </lineage>
</organism>
<dbReference type="PANTHER" id="PTHR14320">
    <property type="entry name" value="COILED-COIL DOMAIN-CONTAINING PROTEIN 181"/>
    <property type="match status" value="1"/>
</dbReference>
<reference evidence="15" key="1">
    <citation type="journal article" date="2021" name="Sci. Adv.">
        <title>The American lobster genome reveals insights on longevity, neural, and immune adaptations.</title>
        <authorList>
            <person name="Polinski J.M."/>
            <person name="Zimin A.V."/>
            <person name="Clark K.F."/>
            <person name="Kohn A.B."/>
            <person name="Sadowski N."/>
            <person name="Timp W."/>
            <person name="Ptitsyn A."/>
            <person name="Khanna P."/>
            <person name="Romanova D.Y."/>
            <person name="Williams P."/>
            <person name="Greenwood S.J."/>
            <person name="Moroz L.L."/>
            <person name="Walt D.R."/>
            <person name="Bodnar A.G."/>
        </authorList>
    </citation>
    <scope>NUCLEOTIDE SEQUENCE</scope>
    <source>
        <strain evidence="15">GMGI-L3</strain>
    </source>
</reference>
<accession>A0A8J5MXH6</accession>
<dbReference type="AlphaFoldDB" id="A0A8J5MXH6"/>
<comment type="subunit">
    <text evidence="13">Homodimer. Interacts with HOOK1. Interacts with HOOK2. Interacts with HOOK3.</text>
</comment>
<name>A0A8J5MXH6_HOMAM</name>
<evidence type="ECO:0000313" key="15">
    <source>
        <dbReference type="EMBL" id="KAG7167558.1"/>
    </source>
</evidence>
<keyword evidence="12" id="KW-0966">Cell projection</keyword>
<evidence type="ECO:0000256" key="14">
    <source>
        <dbReference type="SAM" id="MobiDB-lite"/>
    </source>
</evidence>
<comment type="subcellular location">
    <subcellularLocation>
        <location evidence="2">Cell projection</location>
        <location evidence="2">Cilium</location>
        <location evidence="2">Flagellum</location>
    </subcellularLocation>
    <subcellularLocation>
        <location evidence="3">Cytoplasm</location>
        <location evidence="3">Cytoskeleton</location>
    </subcellularLocation>
</comment>
<feature type="compositionally biased region" description="Basic and acidic residues" evidence="14">
    <location>
        <begin position="589"/>
        <end position="605"/>
    </location>
</feature>
<feature type="region of interest" description="Disordered" evidence="14">
    <location>
        <begin position="314"/>
        <end position="605"/>
    </location>
</feature>
<feature type="region of interest" description="Disordered" evidence="14">
    <location>
        <begin position="274"/>
        <end position="298"/>
    </location>
</feature>
<keyword evidence="16" id="KW-1185">Reference proteome</keyword>
<evidence type="ECO:0000256" key="9">
    <source>
        <dbReference type="ARBA" id="ARBA00023054"/>
    </source>
</evidence>
<comment type="similarity">
    <text evidence="4">Belongs to the CCDC181 family.</text>
</comment>
<comment type="caution">
    <text evidence="15">The sequence shown here is derived from an EMBL/GenBank/DDBJ whole genome shotgun (WGS) entry which is preliminary data.</text>
</comment>
<evidence type="ECO:0000256" key="13">
    <source>
        <dbReference type="ARBA" id="ARBA00047162"/>
    </source>
</evidence>
<feature type="compositionally biased region" description="Low complexity" evidence="14">
    <location>
        <begin position="459"/>
        <end position="504"/>
    </location>
</feature>
<keyword evidence="6" id="KW-0963">Cytoplasm</keyword>